<dbReference type="NCBIfam" id="TIGR04336">
    <property type="entry name" value="AmmeMemoSam_B"/>
    <property type="match status" value="1"/>
</dbReference>
<protein>
    <recommendedName>
        <fullName evidence="2">MEMO1 family protein SAMN02745165_02984</fullName>
    </recommendedName>
</protein>
<organism evidence="3 4">
    <name type="scientific">Malonomonas rubra DSM 5091</name>
    <dbReference type="NCBI Taxonomy" id="1122189"/>
    <lineage>
        <taxon>Bacteria</taxon>
        <taxon>Pseudomonadati</taxon>
        <taxon>Thermodesulfobacteriota</taxon>
        <taxon>Desulfuromonadia</taxon>
        <taxon>Desulfuromonadales</taxon>
        <taxon>Geopsychrobacteraceae</taxon>
        <taxon>Malonomonas</taxon>
    </lineage>
</organism>
<sequence length="267" mass="28448">MIRQPAVAGSFYPGDARGLNRELDHLLPADIVPQPAKAIIVPHAGYIYSGAVAGEVIAATEIPRTVVLIGPNHQGAGRDVAVTGAQSWATPLGEVPIAAALREMMCAQIPQLAVDDRAHQNEHSLEVMLPFLQRRQPDLQILPISLRALSYQDAVQLGCNIAAVLNQVAADVLLLASSDMNHFLDADTTEQLDFMAISAMTELNPQALYRTVVENRISMCGVLPAVVAMVAAKELGAGECKLVRYAHSGQVNGDNSRVVGYAALSID</sequence>
<dbReference type="AlphaFoldDB" id="A0A1M6LHM4"/>
<dbReference type="SUPFAM" id="SSF53213">
    <property type="entry name" value="LigB-like"/>
    <property type="match status" value="1"/>
</dbReference>
<accession>A0A1M6LHM4</accession>
<dbReference type="Pfam" id="PF01875">
    <property type="entry name" value="Memo"/>
    <property type="match status" value="1"/>
</dbReference>
<dbReference type="Gene3D" id="3.40.830.10">
    <property type="entry name" value="LigB-like"/>
    <property type="match status" value="1"/>
</dbReference>
<dbReference type="PANTHER" id="PTHR11060:SF0">
    <property type="entry name" value="PROTEIN MEMO1"/>
    <property type="match status" value="1"/>
</dbReference>
<dbReference type="HAMAP" id="MF_00055">
    <property type="entry name" value="MEMO1"/>
    <property type="match status" value="1"/>
</dbReference>
<dbReference type="CDD" id="cd07361">
    <property type="entry name" value="MEMO_like"/>
    <property type="match status" value="1"/>
</dbReference>
<dbReference type="OrthoDB" id="9785549at2"/>
<evidence type="ECO:0000313" key="3">
    <source>
        <dbReference type="EMBL" id="SHJ70683.1"/>
    </source>
</evidence>
<proteinExistence type="inferred from homology"/>
<comment type="similarity">
    <text evidence="1 2">Belongs to the MEMO1 family.</text>
</comment>
<dbReference type="STRING" id="1122189.SAMN02745165_02984"/>
<dbReference type="RefSeq" id="WP_072909536.1">
    <property type="nucleotide sequence ID" value="NZ_FQZT01000013.1"/>
</dbReference>
<name>A0A1M6LHM4_MALRU</name>
<evidence type="ECO:0000313" key="4">
    <source>
        <dbReference type="Proteomes" id="UP000184171"/>
    </source>
</evidence>
<dbReference type="InterPro" id="IPR002737">
    <property type="entry name" value="MEMO1_fam"/>
</dbReference>
<dbReference type="Proteomes" id="UP000184171">
    <property type="component" value="Unassembled WGS sequence"/>
</dbReference>
<keyword evidence="4" id="KW-1185">Reference proteome</keyword>
<evidence type="ECO:0000256" key="2">
    <source>
        <dbReference type="HAMAP-Rule" id="MF_00055"/>
    </source>
</evidence>
<evidence type="ECO:0000256" key="1">
    <source>
        <dbReference type="ARBA" id="ARBA00006315"/>
    </source>
</evidence>
<reference evidence="3 4" key="1">
    <citation type="submission" date="2016-11" db="EMBL/GenBank/DDBJ databases">
        <authorList>
            <person name="Jaros S."/>
            <person name="Januszkiewicz K."/>
            <person name="Wedrychowicz H."/>
        </authorList>
    </citation>
    <scope>NUCLEOTIDE SEQUENCE [LARGE SCALE GENOMIC DNA]</scope>
    <source>
        <strain evidence="3 4">DSM 5091</strain>
    </source>
</reference>
<dbReference type="PANTHER" id="PTHR11060">
    <property type="entry name" value="PROTEIN MEMO1"/>
    <property type="match status" value="1"/>
</dbReference>
<gene>
    <name evidence="3" type="ORF">SAMN02745165_02984</name>
</gene>
<dbReference type="EMBL" id="FQZT01000013">
    <property type="protein sequence ID" value="SHJ70683.1"/>
    <property type="molecule type" value="Genomic_DNA"/>
</dbReference>